<evidence type="ECO:0000313" key="2">
    <source>
        <dbReference type="EMBL" id="KKQ75395.1"/>
    </source>
</evidence>
<gene>
    <name evidence="2" type="ORF">US96_C0012G0024</name>
</gene>
<feature type="transmembrane region" description="Helical" evidence="1">
    <location>
        <begin position="12"/>
        <end position="32"/>
    </location>
</feature>
<evidence type="ECO:0008006" key="4">
    <source>
        <dbReference type="Google" id="ProtNLM"/>
    </source>
</evidence>
<protein>
    <recommendedName>
        <fullName evidence="4">Type II secretion system protein GspG C-terminal domain-containing protein</fullName>
    </recommendedName>
</protein>
<organism evidence="2 3">
    <name type="scientific">Candidatus Woesebacteria bacterium GW2011_GWB1_38_5b</name>
    <dbReference type="NCBI Taxonomy" id="1618569"/>
    <lineage>
        <taxon>Bacteria</taxon>
        <taxon>Candidatus Woeseibacteriota</taxon>
    </lineage>
</organism>
<proteinExistence type="predicted"/>
<dbReference type="AlphaFoldDB" id="A0A0G0KIP8"/>
<name>A0A0G0KIP8_9BACT</name>
<keyword evidence="1" id="KW-0472">Membrane</keyword>
<dbReference type="EMBL" id="LBUZ01000012">
    <property type="protein sequence ID" value="KKQ75395.1"/>
    <property type="molecule type" value="Genomic_DNA"/>
</dbReference>
<evidence type="ECO:0000313" key="3">
    <source>
        <dbReference type="Proteomes" id="UP000034181"/>
    </source>
</evidence>
<sequence>MVFGFSKKEFRAVVIILLILSTAVFLNMQTALRRARDAQRKADIRNIYNALVAFQSENGHFPFSENGQIIGCGEETDEKGNPIFHACEWGWEGLADLNRVPGDPLHHSGYRYNYISNGRRYQIFASLESDEEPEYDLKVKARNLACGEKICNFGLGYSNAPLDRTLEQYEAEERKKELEKLNLN</sequence>
<evidence type="ECO:0000256" key="1">
    <source>
        <dbReference type="SAM" id="Phobius"/>
    </source>
</evidence>
<reference evidence="2 3" key="1">
    <citation type="journal article" date="2015" name="Nature">
        <title>rRNA introns, odd ribosomes, and small enigmatic genomes across a large radiation of phyla.</title>
        <authorList>
            <person name="Brown C.T."/>
            <person name="Hug L.A."/>
            <person name="Thomas B.C."/>
            <person name="Sharon I."/>
            <person name="Castelle C.J."/>
            <person name="Singh A."/>
            <person name="Wilkins M.J."/>
            <person name="Williams K.H."/>
            <person name="Banfield J.F."/>
        </authorList>
    </citation>
    <scope>NUCLEOTIDE SEQUENCE [LARGE SCALE GENOMIC DNA]</scope>
</reference>
<keyword evidence="1" id="KW-0812">Transmembrane</keyword>
<dbReference type="InterPro" id="IPR045584">
    <property type="entry name" value="Pilin-like"/>
</dbReference>
<dbReference type="Proteomes" id="UP000034181">
    <property type="component" value="Unassembled WGS sequence"/>
</dbReference>
<comment type="caution">
    <text evidence="2">The sequence shown here is derived from an EMBL/GenBank/DDBJ whole genome shotgun (WGS) entry which is preliminary data.</text>
</comment>
<dbReference type="SUPFAM" id="SSF54523">
    <property type="entry name" value="Pili subunits"/>
    <property type="match status" value="1"/>
</dbReference>
<keyword evidence="1" id="KW-1133">Transmembrane helix</keyword>
<accession>A0A0G0KIP8</accession>
<dbReference type="Gene3D" id="3.30.700.10">
    <property type="entry name" value="Glycoprotein, Type 4 Pilin"/>
    <property type="match status" value="1"/>
</dbReference>